<evidence type="ECO:0000313" key="3">
    <source>
        <dbReference type="Proteomes" id="UP001159363"/>
    </source>
</evidence>
<feature type="transmembrane region" description="Helical" evidence="1">
    <location>
        <begin position="90"/>
        <end position="110"/>
    </location>
</feature>
<name>A0ABQ9HFJ4_9NEOP</name>
<dbReference type="Proteomes" id="UP001159363">
    <property type="component" value="Chromosome 4"/>
</dbReference>
<organism evidence="2 3">
    <name type="scientific">Dryococelus australis</name>
    <dbReference type="NCBI Taxonomy" id="614101"/>
    <lineage>
        <taxon>Eukaryota</taxon>
        <taxon>Metazoa</taxon>
        <taxon>Ecdysozoa</taxon>
        <taxon>Arthropoda</taxon>
        <taxon>Hexapoda</taxon>
        <taxon>Insecta</taxon>
        <taxon>Pterygota</taxon>
        <taxon>Neoptera</taxon>
        <taxon>Polyneoptera</taxon>
        <taxon>Phasmatodea</taxon>
        <taxon>Verophasmatodea</taxon>
        <taxon>Anareolatae</taxon>
        <taxon>Phasmatidae</taxon>
        <taxon>Eurycanthinae</taxon>
        <taxon>Dryococelus</taxon>
    </lineage>
</organism>
<keyword evidence="1" id="KW-0472">Membrane</keyword>
<keyword evidence="1" id="KW-0812">Transmembrane</keyword>
<sequence length="228" mass="25940">MLPMLQRYMCNAGRPRSMRIVRLEEVIRQHIDDVFSTSTCSVCTPNWRLPFDRSRGATVAKRLKHSPPTKANRAQSPAGLSQGKTVPFRIIMSMLCLLASLIAILTKRVLICRGMMIRMWIPVPHPRIKSQAQFFCCDSHHNLSDNYDAVHSPVIFFQCFWTYCCGRIECSRAEEDSLGCESKETRAICSVWFGNINLEGWNAKGGQWGHKVSARRHQATATPAGQRW</sequence>
<accession>A0ABQ9HFJ4</accession>
<keyword evidence="3" id="KW-1185">Reference proteome</keyword>
<gene>
    <name evidence="2" type="ORF">PR048_014936</name>
</gene>
<keyword evidence="1" id="KW-1133">Transmembrane helix</keyword>
<reference evidence="2 3" key="1">
    <citation type="submission" date="2023-02" db="EMBL/GenBank/DDBJ databases">
        <title>LHISI_Scaffold_Assembly.</title>
        <authorList>
            <person name="Stuart O.P."/>
            <person name="Cleave R."/>
            <person name="Magrath M.J.L."/>
            <person name="Mikheyev A.S."/>
        </authorList>
    </citation>
    <scope>NUCLEOTIDE SEQUENCE [LARGE SCALE GENOMIC DNA]</scope>
    <source>
        <strain evidence="2">Daus_M_001</strain>
        <tissue evidence="2">Leg muscle</tissue>
    </source>
</reference>
<protein>
    <submittedName>
        <fullName evidence="2">Uncharacterized protein</fullName>
    </submittedName>
</protein>
<comment type="caution">
    <text evidence="2">The sequence shown here is derived from an EMBL/GenBank/DDBJ whole genome shotgun (WGS) entry which is preliminary data.</text>
</comment>
<evidence type="ECO:0000256" key="1">
    <source>
        <dbReference type="SAM" id="Phobius"/>
    </source>
</evidence>
<dbReference type="EMBL" id="JARBHB010000005">
    <property type="protein sequence ID" value="KAJ8883097.1"/>
    <property type="molecule type" value="Genomic_DNA"/>
</dbReference>
<proteinExistence type="predicted"/>
<evidence type="ECO:0000313" key="2">
    <source>
        <dbReference type="EMBL" id="KAJ8883097.1"/>
    </source>
</evidence>